<keyword evidence="1" id="KW-0547">Nucleotide-binding</keyword>
<gene>
    <name evidence="3" type="ORF">PB01_12475</name>
</gene>
<dbReference type="InterPro" id="IPR013651">
    <property type="entry name" value="ATP-grasp_RimK-type"/>
</dbReference>
<keyword evidence="1" id="KW-0067">ATP-binding</keyword>
<organism evidence="3 4">
    <name type="scientific">Psychrobacillus glaciei</name>
    <dbReference type="NCBI Taxonomy" id="2283160"/>
    <lineage>
        <taxon>Bacteria</taxon>
        <taxon>Bacillati</taxon>
        <taxon>Bacillota</taxon>
        <taxon>Bacilli</taxon>
        <taxon>Bacillales</taxon>
        <taxon>Bacillaceae</taxon>
        <taxon>Psychrobacillus</taxon>
    </lineage>
</organism>
<dbReference type="OrthoDB" id="4426445at2"/>
<dbReference type="Pfam" id="PF08443">
    <property type="entry name" value="RimK"/>
    <property type="match status" value="1"/>
</dbReference>
<accession>A0A5J6SNI6</accession>
<dbReference type="AlphaFoldDB" id="A0A5J6SNI6"/>
<dbReference type="GO" id="GO:0005524">
    <property type="term" value="F:ATP binding"/>
    <property type="evidence" value="ECO:0007669"/>
    <property type="project" value="UniProtKB-UniRule"/>
</dbReference>
<evidence type="ECO:0000256" key="1">
    <source>
        <dbReference type="PROSITE-ProRule" id="PRU00409"/>
    </source>
</evidence>
<dbReference type="GO" id="GO:0009432">
    <property type="term" value="P:SOS response"/>
    <property type="evidence" value="ECO:0007669"/>
    <property type="project" value="TreeGrafter"/>
</dbReference>
<feature type="domain" description="ATP-grasp" evidence="2">
    <location>
        <begin position="86"/>
        <end position="264"/>
    </location>
</feature>
<dbReference type="Gene3D" id="3.30.470.20">
    <property type="entry name" value="ATP-grasp fold, B domain"/>
    <property type="match status" value="1"/>
</dbReference>
<dbReference type="InterPro" id="IPR013815">
    <property type="entry name" value="ATP_grasp_subdomain_1"/>
</dbReference>
<dbReference type="GO" id="GO:0018169">
    <property type="term" value="F:ribosomal S6-glutamic acid ligase activity"/>
    <property type="evidence" value="ECO:0007669"/>
    <property type="project" value="TreeGrafter"/>
</dbReference>
<evidence type="ECO:0000313" key="4">
    <source>
        <dbReference type="Proteomes" id="UP000325517"/>
    </source>
</evidence>
<reference evidence="3 4" key="1">
    <citation type="submission" date="2018-07" db="EMBL/GenBank/DDBJ databases">
        <title>Complete genome sequence of Psychrobacillus sp. PB01, isolated from iceberg, and comparative genome analysis of Psychrobacillus strains.</title>
        <authorList>
            <person name="Lee P.C."/>
        </authorList>
    </citation>
    <scope>NUCLEOTIDE SEQUENCE [LARGE SCALE GENOMIC DNA]</scope>
    <source>
        <strain evidence="3 4">PB01</strain>
    </source>
</reference>
<dbReference type="EMBL" id="CP031223">
    <property type="protein sequence ID" value="QFF99580.1"/>
    <property type="molecule type" value="Genomic_DNA"/>
</dbReference>
<keyword evidence="4" id="KW-1185">Reference proteome</keyword>
<dbReference type="RefSeq" id="WP_151700487.1">
    <property type="nucleotide sequence ID" value="NZ_CP031223.1"/>
</dbReference>
<proteinExistence type="predicted"/>
<sequence length="272" mass="30788">MNGLLIYELKEIKRNSSFIERLIIAAERFGHTFTVIDDQNSSIPEADFIFFRARNPKLSKQLEERNLPMFNRAEVNVIANDKYKAIQLVQLLGIPSVPTRKIKTIFDIRDYPVVLKTVDGHGGTQVELFQSEEQAKVFIEEHSSKTIIAQTYIETNATDVRVFMLGTEVIGAVKRIGAVDSFKSNFTLGGTVKAYSLNSQQLADVKKIATALKSDYIGIDFLLLPDGNWLFNEIEDPVGARSYYATTKKDITIPIMDYINKKLTENPDQMRV</sequence>
<name>A0A5J6SNI6_9BACI</name>
<dbReference type="PANTHER" id="PTHR21621:SF0">
    <property type="entry name" value="BETA-CITRYLGLUTAMATE SYNTHASE B-RELATED"/>
    <property type="match status" value="1"/>
</dbReference>
<evidence type="ECO:0000259" key="2">
    <source>
        <dbReference type="PROSITE" id="PS50975"/>
    </source>
</evidence>
<dbReference type="SUPFAM" id="SSF56059">
    <property type="entry name" value="Glutathione synthetase ATP-binding domain-like"/>
    <property type="match status" value="1"/>
</dbReference>
<dbReference type="Gene3D" id="3.30.1490.20">
    <property type="entry name" value="ATP-grasp fold, A domain"/>
    <property type="match status" value="1"/>
</dbReference>
<dbReference type="PANTHER" id="PTHR21621">
    <property type="entry name" value="RIBOSOMAL PROTEIN S6 MODIFICATION PROTEIN"/>
    <property type="match status" value="1"/>
</dbReference>
<evidence type="ECO:0000313" key="3">
    <source>
        <dbReference type="EMBL" id="QFF99580.1"/>
    </source>
</evidence>
<dbReference type="PROSITE" id="PS50975">
    <property type="entry name" value="ATP_GRASP"/>
    <property type="match status" value="1"/>
</dbReference>
<dbReference type="KEGG" id="psyo:PB01_12475"/>
<dbReference type="InterPro" id="IPR011761">
    <property type="entry name" value="ATP-grasp"/>
</dbReference>
<dbReference type="Proteomes" id="UP000325517">
    <property type="component" value="Chromosome"/>
</dbReference>
<dbReference type="GO" id="GO:0046872">
    <property type="term" value="F:metal ion binding"/>
    <property type="evidence" value="ECO:0007669"/>
    <property type="project" value="InterPro"/>
</dbReference>
<protein>
    <submittedName>
        <fullName evidence="3">ATP-grasp domain-containing protein</fullName>
    </submittedName>
</protein>
<dbReference type="GO" id="GO:0005737">
    <property type="term" value="C:cytoplasm"/>
    <property type="evidence" value="ECO:0007669"/>
    <property type="project" value="TreeGrafter"/>
</dbReference>